<dbReference type="InterPro" id="IPR000709">
    <property type="entry name" value="Leu_Ile_Val-bd"/>
</dbReference>
<keyword evidence="3" id="KW-0732">Signal</keyword>
<evidence type="ECO:0000256" key="1">
    <source>
        <dbReference type="ARBA" id="ARBA00010062"/>
    </source>
</evidence>
<dbReference type="CDD" id="cd06333">
    <property type="entry name" value="PBP1_ABC_RPA1789-like"/>
    <property type="match status" value="1"/>
</dbReference>
<feature type="domain" description="Leucine-binding protein" evidence="5">
    <location>
        <begin position="32"/>
        <end position="366"/>
    </location>
</feature>
<sequence>MNMSMSRRGLLALAVGLGVSGWGLPAGAADVIRIGAPLSTTGPASFLGEPEKKVLEMYVEQINKEGGVLGRKLELIVYDDGGQAEKAVGNVKRLIQNDNVDVLIGGTTTATTMAMVPLIERGEVPFISLAGAIVVVEPVKKWVFKVSHNDRMAAEKVLADMRKRGITKAAIISEDAGFGKSGHDETLKVAKDIGVEIIADEIYSSKDPDVTAQLTKIKNTPGVQAVFNFGFGQGPAIVTKNYRQIGITVPLYQSHGVASKEFIRLAGDAAEGVKLPASGLVVADQLAATDPQKPVVTLFSKTYQAKAGTDPSTFAGHAYDALQIVMAAVNRAKSTDKAKVRDEIEKTSGYVGTGGIVSMTPADHLGLSLRAFHMVEAKAGAWSLVD</sequence>
<dbReference type="PANTHER" id="PTHR30483:SF38">
    <property type="entry name" value="BLR7848 PROTEIN"/>
    <property type="match status" value="1"/>
</dbReference>
<keyword evidence="2" id="KW-0813">Transport</keyword>
<organism evidence="6 7">
    <name type="scientific">Paramagnetospirillum caucaseum</name>
    <dbReference type="NCBI Taxonomy" id="1244869"/>
    <lineage>
        <taxon>Bacteria</taxon>
        <taxon>Pseudomonadati</taxon>
        <taxon>Pseudomonadota</taxon>
        <taxon>Alphaproteobacteria</taxon>
        <taxon>Rhodospirillales</taxon>
        <taxon>Magnetospirillaceae</taxon>
        <taxon>Paramagnetospirillum</taxon>
    </lineage>
</organism>
<dbReference type="Pfam" id="PF13458">
    <property type="entry name" value="Peripla_BP_6"/>
    <property type="match status" value="1"/>
</dbReference>
<evidence type="ECO:0000313" key="7">
    <source>
        <dbReference type="Proteomes" id="UP000011744"/>
    </source>
</evidence>
<dbReference type="PROSITE" id="PS51318">
    <property type="entry name" value="TAT"/>
    <property type="match status" value="1"/>
</dbReference>
<dbReference type="GO" id="GO:0006865">
    <property type="term" value="P:amino acid transport"/>
    <property type="evidence" value="ECO:0007669"/>
    <property type="project" value="UniProtKB-KW"/>
</dbReference>
<proteinExistence type="inferred from homology"/>
<reference evidence="6 7" key="1">
    <citation type="journal article" date="2014" name="Genome Announc.">
        <title>Draft Genome Sequence of Magnetospirillum sp. Strain SO-1, a Freshwater Magnetotactic Bacterium Isolated from the Ol'khovka River, Russia.</title>
        <authorList>
            <person name="Grouzdev D.S."/>
            <person name="Dziuba M.V."/>
            <person name="Sukhacheva M.S."/>
            <person name="Mardanov A.V."/>
            <person name="Beletskiy A.V."/>
            <person name="Kuznetsov B.B."/>
            <person name="Skryabin K.G."/>
        </authorList>
    </citation>
    <scope>NUCLEOTIDE SEQUENCE [LARGE SCALE GENOMIC DNA]</scope>
    <source>
        <strain evidence="6 7">SO-1</strain>
    </source>
</reference>
<evidence type="ECO:0000313" key="6">
    <source>
        <dbReference type="EMBL" id="EME68515.1"/>
    </source>
</evidence>
<dbReference type="PRINTS" id="PR00337">
    <property type="entry name" value="LEUILEVALBP"/>
</dbReference>
<evidence type="ECO:0000256" key="3">
    <source>
        <dbReference type="ARBA" id="ARBA00022729"/>
    </source>
</evidence>
<keyword evidence="7" id="KW-1185">Reference proteome</keyword>
<comment type="caution">
    <text evidence="6">The sequence shown here is derived from an EMBL/GenBank/DDBJ whole genome shotgun (WGS) entry which is preliminary data.</text>
</comment>
<dbReference type="SUPFAM" id="SSF53822">
    <property type="entry name" value="Periplasmic binding protein-like I"/>
    <property type="match status" value="1"/>
</dbReference>
<dbReference type="Proteomes" id="UP000011744">
    <property type="component" value="Unassembled WGS sequence"/>
</dbReference>
<dbReference type="InterPro" id="IPR028082">
    <property type="entry name" value="Peripla_BP_I"/>
</dbReference>
<dbReference type="EMBL" id="AONQ01000062">
    <property type="protein sequence ID" value="EME68515.1"/>
    <property type="molecule type" value="Genomic_DNA"/>
</dbReference>
<dbReference type="InterPro" id="IPR028081">
    <property type="entry name" value="Leu-bd"/>
</dbReference>
<accession>M2Z2H4</accession>
<gene>
    <name evidence="6" type="ORF">H261_17960</name>
</gene>
<dbReference type="InterPro" id="IPR006311">
    <property type="entry name" value="TAT_signal"/>
</dbReference>
<dbReference type="Gene3D" id="3.40.50.2300">
    <property type="match status" value="2"/>
</dbReference>
<name>M2Z2H4_9PROT</name>
<dbReference type="RefSeq" id="WP_008620264.1">
    <property type="nucleotide sequence ID" value="NZ_AONQ01000062.1"/>
</dbReference>
<keyword evidence="4" id="KW-0029">Amino-acid transport</keyword>
<dbReference type="PANTHER" id="PTHR30483">
    <property type="entry name" value="LEUCINE-SPECIFIC-BINDING PROTEIN"/>
    <property type="match status" value="1"/>
</dbReference>
<dbReference type="OrthoDB" id="9802022at2"/>
<evidence type="ECO:0000256" key="2">
    <source>
        <dbReference type="ARBA" id="ARBA00022448"/>
    </source>
</evidence>
<dbReference type="InterPro" id="IPR051010">
    <property type="entry name" value="BCAA_transport"/>
</dbReference>
<dbReference type="PATRIC" id="fig|1244869.3.peg.3591"/>
<protein>
    <submittedName>
        <fullName evidence="6">ABC-type branched-chain amino acid transport system protein</fullName>
    </submittedName>
</protein>
<evidence type="ECO:0000256" key="4">
    <source>
        <dbReference type="ARBA" id="ARBA00022970"/>
    </source>
</evidence>
<evidence type="ECO:0000259" key="5">
    <source>
        <dbReference type="Pfam" id="PF13458"/>
    </source>
</evidence>
<dbReference type="STRING" id="1244869.H261_17960"/>
<dbReference type="AlphaFoldDB" id="M2Z2H4"/>
<comment type="similarity">
    <text evidence="1">Belongs to the leucine-binding protein family.</text>
</comment>
<dbReference type="eggNOG" id="COG0683">
    <property type="taxonomic scope" value="Bacteria"/>
</dbReference>